<evidence type="ECO:0000313" key="2">
    <source>
        <dbReference type="Proteomes" id="UP000054558"/>
    </source>
</evidence>
<dbReference type="Proteomes" id="UP000054558">
    <property type="component" value="Unassembled WGS sequence"/>
</dbReference>
<gene>
    <name evidence="1" type="ORF">KFL_000750360</name>
</gene>
<protein>
    <recommendedName>
        <fullName evidence="3">F-box domain-containing protein</fullName>
    </recommendedName>
</protein>
<evidence type="ECO:0000313" key="1">
    <source>
        <dbReference type="EMBL" id="GAQ81270.1"/>
    </source>
</evidence>
<sequence length="155" mass="17937">MAPGTINLFERLPEDLVRNILERVLWRPFEFGITKSRRKVYLGLLCKQFRAAIAALESLEWEIHNAEDEQKFLHFLRGREEGLSLKRLSINVAHVCRVRQGILEAVTLVARETLEEVCLFLGDKDEAVWEDWPSTLSLLQECKNLKVLHVALWAA</sequence>
<accession>A0A0U9HRI1</accession>
<dbReference type="AlphaFoldDB" id="A0A0U9HRI1"/>
<dbReference type="EMBL" id="DF237024">
    <property type="protein sequence ID" value="GAQ81270.1"/>
    <property type="molecule type" value="Genomic_DNA"/>
</dbReference>
<name>A0A0U9HRI1_KLENI</name>
<keyword evidence="2" id="KW-1185">Reference proteome</keyword>
<organism evidence="1 2">
    <name type="scientific">Klebsormidium nitens</name>
    <name type="common">Green alga</name>
    <name type="synonym">Ulothrix nitens</name>
    <dbReference type="NCBI Taxonomy" id="105231"/>
    <lineage>
        <taxon>Eukaryota</taxon>
        <taxon>Viridiplantae</taxon>
        <taxon>Streptophyta</taxon>
        <taxon>Klebsormidiophyceae</taxon>
        <taxon>Klebsormidiales</taxon>
        <taxon>Klebsormidiaceae</taxon>
        <taxon>Klebsormidium</taxon>
    </lineage>
</organism>
<proteinExistence type="predicted"/>
<feature type="non-terminal residue" evidence="1">
    <location>
        <position position="155"/>
    </location>
</feature>
<evidence type="ECO:0008006" key="3">
    <source>
        <dbReference type="Google" id="ProtNLM"/>
    </source>
</evidence>
<reference evidence="1 2" key="1">
    <citation type="journal article" date="2014" name="Nat. Commun.">
        <title>Klebsormidium flaccidum genome reveals primary factors for plant terrestrial adaptation.</title>
        <authorList>
            <person name="Hori K."/>
            <person name="Maruyama F."/>
            <person name="Fujisawa T."/>
            <person name="Togashi T."/>
            <person name="Yamamoto N."/>
            <person name="Seo M."/>
            <person name="Sato S."/>
            <person name="Yamada T."/>
            <person name="Mori H."/>
            <person name="Tajima N."/>
            <person name="Moriyama T."/>
            <person name="Ikeuchi M."/>
            <person name="Watanabe M."/>
            <person name="Wada H."/>
            <person name="Kobayashi K."/>
            <person name="Saito M."/>
            <person name="Masuda T."/>
            <person name="Sasaki-Sekimoto Y."/>
            <person name="Mashiguchi K."/>
            <person name="Awai K."/>
            <person name="Shimojima M."/>
            <person name="Masuda S."/>
            <person name="Iwai M."/>
            <person name="Nobusawa T."/>
            <person name="Narise T."/>
            <person name="Kondo S."/>
            <person name="Saito H."/>
            <person name="Sato R."/>
            <person name="Murakawa M."/>
            <person name="Ihara Y."/>
            <person name="Oshima-Yamada Y."/>
            <person name="Ohtaka K."/>
            <person name="Satoh M."/>
            <person name="Sonobe K."/>
            <person name="Ishii M."/>
            <person name="Ohtani R."/>
            <person name="Kanamori-Sato M."/>
            <person name="Honoki R."/>
            <person name="Miyazaki D."/>
            <person name="Mochizuki H."/>
            <person name="Umetsu J."/>
            <person name="Higashi K."/>
            <person name="Shibata D."/>
            <person name="Kamiya Y."/>
            <person name="Sato N."/>
            <person name="Nakamura Y."/>
            <person name="Tabata S."/>
            <person name="Ida S."/>
            <person name="Kurokawa K."/>
            <person name="Ohta H."/>
        </authorList>
    </citation>
    <scope>NUCLEOTIDE SEQUENCE [LARGE SCALE GENOMIC DNA]</scope>
    <source>
        <strain evidence="1 2">NIES-2285</strain>
    </source>
</reference>